<evidence type="ECO:0000313" key="1">
    <source>
        <dbReference type="EMBL" id="KAH9841684.1"/>
    </source>
</evidence>
<dbReference type="GeneID" id="71998676"/>
<dbReference type="Proteomes" id="UP000814176">
    <property type="component" value="Unassembled WGS sequence"/>
</dbReference>
<sequence length="194" mass="21739">MRLSQSHRIPSHHHCCDAMPKVKRSSVKPRLSLPHRLSDEEARAKYRRERLGLPGPVDRWIAASTVTSDDCSIDPGCPLAPDEVQCTLQMQRIEAPDDNPDFSDPDTFVLYLTVTGAAHQRASHSVDASHRIVLDRYEGWCDSLEAPDWTKWASGQPTVFRQRKSSLADVVRNALWEDAVAPLIDALDAAHLCH</sequence>
<accession>A0ABQ8KT05</accession>
<comment type="caution">
    <text evidence="1">The sequence shown here is derived from an EMBL/GenBank/DDBJ whole genome shotgun (WGS) entry which is preliminary data.</text>
</comment>
<dbReference type="RefSeq" id="XP_047782983.1">
    <property type="nucleotide sequence ID" value="XM_047917944.1"/>
</dbReference>
<keyword evidence="2" id="KW-1185">Reference proteome</keyword>
<evidence type="ECO:0000313" key="2">
    <source>
        <dbReference type="Proteomes" id="UP000814176"/>
    </source>
</evidence>
<organism evidence="1 2">
    <name type="scientific">Rhodofomes roseus</name>
    <dbReference type="NCBI Taxonomy" id="34475"/>
    <lineage>
        <taxon>Eukaryota</taxon>
        <taxon>Fungi</taxon>
        <taxon>Dikarya</taxon>
        <taxon>Basidiomycota</taxon>
        <taxon>Agaricomycotina</taxon>
        <taxon>Agaricomycetes</taxon>
        <taxon>Polyporales</taxon>
        <taxon>Rhodofomes</taxon>
    </lineage>
</organism>
<protein>
    <submittedName>
        <fullName evidence="1">Uncharacterized protein</fullName>
    </submittedName>
</protein>
<reference evidence="1 2" key="1">
    <citation type="journal article" date="2021" name="Environ. Microbiol.">
        <title>Gene family expansions and transcriptome signatures uncover fungal adaptations to wood decay.</title>
        <authorList>
            <person name="Hage H."/>
            <person name="Miyauchi S."/>
            <person name="Viragh M."/>
            <person name="Drula E."/>
            <person name="Min B."/>
            <person name="Chaduli D."/>
            <person name="Navarro D."/>
            <person name="Favel A."/>
            <person name="Norest M."/>
            <person name="Lesage-Meessen L."/>
            <person name="Balint B."/>
            <person name="Merenyi Z."/>
            <person name="de Eugenio L."/>
            <person name="Morin E."/>
            <person name="Martinez A.T."/>
            <person name="Baldrian P."/>
            <person name="Stursova M."/>
            <person name="Martinez M.J."/>
            <person name="Novotny C."/>
            <person name="Magnuson J.K."/>
            <person name="Spatafora J.W."/>
            <person name="Maurice S."/>
            <person name="Pangilinan J."/>
            <person name="Andreopoulos W."/>
            <person name="LaButti K."/>
            <person name="Hundley H."/>
            <person name="Na H."/>
            <person name="Kuo A."/>
            <person name="Barry K."/>
            <person name="Lipzen A."/>
            <person name="Henrissat B."/>
            <person name="Riley R."/>
            <person name="Ahrendt S."/>
            <person name="Nagy L.G."/>
            <person name="Grigoriev I.V."/>
            <person name="Martin F."/>
            <person name="Rosso M.N."/>
        </authorList>
    </citation>
    <scope>NUCLEOTIDE SEQUENCE [LARGE SCALE GENOMIC DNA]</scope>
    <source>
        <strain evidence="1 2">CIRM-BRFM 1785</strain>
    </source>
</reference>
<proteinExistence type="predicted"/>
<gene>
    <name evidence="1" type="ORF">C8Q71DRAFT_343793</name>
</gene>
<dbReference type="EMBL" id="JADCUA010000003">
    <property type="protein sequence ID" value="KAH9841684.1"/>
    <property type="molecule type" value="Genomic_DNA"/>
</dbReference>
<name>A0ABQ8KT05_9APHY</name>